<evidence type="ECO:0000313" key="6">
    <source>
        <dbReference type="EMBL" id="NLP84034.1"/>
    </source>
</evidence>
<dbReference type="PRINTS" id="PR00455">
    <property type="entry name" value="HTHTETR"/>
</dbReference>
<dbReference type="PANTHER" id="PTHR30055">
    <property type="entry name" value="HTH-TYPE TRANSCRIPTIONAL REGULATOR RUTR"/>
    <property type="match status" value="1"/>
</dbReference>
<dbReference type="PANTHER" id="PTHR30055:SF234">
    <property type="entry name" value="HTH-TYPE TRANSCRIPTIONAL REGULATOR BETI"/>
    <property type="match status" value="1"/>
</dbReference>
<evidence type="ECO:0000256" key="3">
    <source>
        <dbReference type="ARBA" id="ARBA00023163"/>
    </source>
</evidence>
<reference evidence="6 7" key="1">
    <citation type="submission" date="2020-04" db="EMBL/GenBank/DDBJ databases">
        <title>CFH 90308 Microbacterium sp.</title>
        <authorList>
            <person name="Nie G."/>
            <person name="Ming H."/>
            <person name="Xia T."/>
        </authorList>
    </citation>
    <scope>NUCLEOTIDE SEQUENCE [LARGE SCALE GENOMIC DNA]</scope>
    <source>
        <strain evidence="6 7">CFH 90308</strain>
    </source>
</reference>
<evidence type="ECO:0000259" key="5">
    <source>
        <dbReference type="PROSITE" id="PS50977"/>
    </source>
</evidence>
<dbReference type="Gene3D" id="1.10.10.60">
    <property type="entry name" value="Homeodomain-like"/>
    <property type="match status" value="1"/>
</dbReference>
<evidence type="ECO:0000256" key="4">
    <source>
        <dbReference type="PROSITE-ProRule" id="PRU00335"/>
    </source>
</evidence>
<dbReference type="Pfam" id="PF00440">
    <property type="entry name" value="TetR_N"/>
    <property type="match status" value="1"/>
</dbReference>
<dbReference type="PROSITE" id="PS50977">
    <property type="entry name" value="HTH_TETR_2"/>
    <property type="match status" value="1"/>
</dbReference>
<dbReference type="InterPro" id="IPR036271">
    <property type="entry name" value="Tet_transcr_reg_TetR-rel_C_sf"/>
</dbReference>
<accession>A0ABX1KAP5</accession>
<dbReference type="SUPFAM" id="SSF48498">
    <property type="entry name" value="Tetracyclin repressor-like, C-terminal domain"/>
    <property type="match status" value="1"/>
</dbReference>
<keyword evidence="2 4" id="KW-0238">DNA-binding</keyword>
<comment type="caution">
    <text evidence="6">The sequence shown here is derived from an EMBL/GenBank/DDBJ whole genome shotgun (WGS) entry which is preliminary data.</text>
</comment>
<dbReference type="EMBL" id="JABACI010000002">
    <property type="protein sequence ID" value="NLP84034.1"/>
    <property type="molecule type" value="Genomic_DNA"/>
</dbReference>
<proteinExistence type="predicted"/>
<dbReference type="InterPro" id="IPR050109">
    <property type="entry name" value="HTH-type_TetR-like_transc_reg"/>
</dbReference>
<sequence>MTGNTAAADAATFRKGNGRTDRAPYDLDTVLDIAVATFNERGYEATSISVLAERLGTSKSALYYHVSGKEELLQRALDRALGELEAVLEASVPGDAADHLEFVLRGAVRVLVEELPYVTLLLRVRGNTDIERDALRRRREFDHRVSQLVEAAHAEGSLRADLDPGTTSRLLFGMINSIVEWYRPGGPLDAAALADATVSVALDGLRAR</sequence>
<dbReference type="SUPFAM" id="SSF46689">
    <property type="entry name" value="Homeodomain-like"/>
    <property type="match status" value="1"/>
</dbReference>
<protein>
    <submittedName>
        <fullName evidence="6">TetR/AcrR family transcriptional regulator</fullName>
    </submittedName>
</protein>
<organism evidence="6 7">
    <name type="scientific">Microbacterium salsuginis</name>
    <dbReference type="NCBI Taxonomy" id="2722803"/>
    <lineage>
        <taxon>Bacteria</taxon>
        <taxon>Bacillati</taxon>
        <taxon>Actinomycetota</taxon>
        <taxon>Actinomycetes</taxon>
        <taxon>Micrococcales</taxon>
        <taxon>Microbacteriaceae</taxon>
        <taxon>Microbacterium</taxon>
    </lineage>
</organism>
<gene>
    <name evidence="6" type="ORF">HF576_09245</name>
</gene>
<feature type="domain" description="HTH tetR-type" evidence="5">
    <location>
        <begin position="24"/>
        <end position="84"/>
    </location>
</feature>
<evidence type="ECO:0000313" key="7">
    <source>
        <dbReference type="Proteomes" id="UP001429745"/>
    </source>
</evidence>
<keyword evidence="1" id="KW-0805">Transcription regulation</keyword>
<feature type="DNA-binding region" description="H-T-H motif" evidence="4">
    <location>
        <begin position="47"/>
        <end position="66"/>
    </location>
</feature>
<dbReference type="Pfam" id="PF17932">
    <property type="entry name" value="TetR_C_24"/>
    <property type="match status" value="1"/>
</dbReference>
<dbReference type="Gene3D" id="1.10.357.10">
    <property type="entry name" value="Tetracycline Repressor, domain 2"/>
    <property type="match status" value="1"/>
</dbReference>
<evidence type="ECO:0000256" key="1">
    <source>
        <dbReference type="ARBA" id="ARBA00023015"/>
    </source>
</evidence>
<keyword evidence="3" id="KW-0804">Transcription</keyword>
<dbReference type="Proteomes" id="UP001429745">
    <property type="component" value="Unassembled WGS sequence"/>
</dbReference>
<keyword evidence="7" id="KW-1185">Reference proteome</keyword>
<name>A0ABX1KAP5_9MICO</name>
<evidence type="ECO:0000256" key="2">
    <source>
        <dbReference type="ARBA" id="ARBA00023125"/>
    </source>
</evidence>
<dbReference type="InterPro" id="IPR001647">
    <property type="entry name" value="HTH_TetR"/>
</dbReference>
<dbReference type="RefSeq" id="WP_168912504.1">
    <property type="nucleotide sequence ID" value="NZ_JABACI010000002.1"/>
</dbReference>
<dbReference type="InterPro" id="IPR041490">
    <property type="entry name" value="KstR2_TetR_C"/>
</dbReference>
<dbReference type="InterPro" id="IPR009057">
    <property type="entry name" value="Homeodomain-like_sf"/>
</dbReference>